<dbReference type="Proteomes" id="UP001212499">
    <property type="component" value="Unassembled WGS sequence"/>
</dbReference>
<accession>A0ABT5AS43</accession>
<evidence type="ECO:0000313" key="2">
    <source>
        <dbReference type="EMBL" id="MDB9540132.1"/>
    </source>
</evidence>
<dbReference type="EMBL" id="JAQMUH010000121">
    <property type="protein sequence ID" value="MDB9540132.1"/>
    <property type="molecule type" value="Genomic_DNA"/>
</dbReference>
<protein>
    <submittedName>
        <fullName evidence="2">Uncharacterized protein</fullName>
    </submittedName>
</protein>
<proteinExistence type="predicted"/>
<dbReference type="RefSeq" id="WP_271733298.1">
    <property type="nucleotide sequence ID" value="NZ_JANQDP010000125.1"/>
</dbReference>
<feature type="transmembrane region" description="Helical" evidence="1">
    <location>
        <begin position="519"/>
        <end position="539"/>
    </location>
</feature>
<keyword evidence="1" id="KW-0812">Transmembrane</keyword>
<comment type="caution">
    <text evidence="2">The sequence shown here is derived from an EMBL/GenBank/DDBJ whole genome shotgun (WGS) entry which is preliminary data.</text>
</comment>
<reference evidence="2 3" key="1">
    <citation type="submission" date="2023-01" db="EMBL/GenBank/DDBJ databases">
        <title>Genomes from the Australian National Cyanobacteria Reference Collection.</title>
        <authorList>
            <person name="Willis A."/>
            <person name="Lee E.M.F."/>
        </authorList>
    </citation>
    <scope>NUCLEOTIDE SEQUENCE [LARGE SCALE GENOMIC DNA]</scope>
    <source>
        <strain evidence="2 3">CS-1033</strain>
    </source>
</reference>
<sequence>MISVYEFSKGIELEKNPNGAWVSLGVMGKYINSTLNPIPSVMERSIANQEFATIGGASDEQPAIIGRVVGTREETWAVMAVVTQARGEGGYKFTFYRYFLTPGANNLRYLIAWWESQGKPTFNPLDSKNIGECAYFDPASAPSSDYDPTANDIELVRTYPTLLQPQQYNLITVNTLAIRKHNLDPTQPISWAFNVKSLKKPRSFQIIQPAFLRAYENLKREISKLPPSPTDASADDIAPKKTLDKASTKKAIKAALQSLINFSQVKPPSVETIIDTLENHQLTLEEWYSLFDAEGATTAITEKIYSPPLARLMTLRAIVIPETLPEFLQWLNIQSGKQPSEAENTSLQFQGTICEYFPTEKLTAGIKLLIPQLLKEEISPESIQWLFIKDRVWAVCRSQLISDVYYDLQVIHQQSKTDIKNFDSLMFPLEIWQELIDGYNNEPNLPAIARYWSLAQLFYLLQDYKVCTYFYQVSQGDVPQKLFYQAFGHVGTHTTFLGLEIHAKTSLGEFFIKVARFKVAIAGVFSLLLLSSFGGYYLAGGFSSWREEMKTLESEQKNIDKTEKVINNIVEKTGSEEENVIKKFNQVLTSQQTQNGQNTINNLNQPIDKLKIDKLKSDIEILELYQKISAYHEVKTPTNPQKFNWPWSNQPDMRSTYQELEQKVSEQLKNEIINTALRNDNFNKTMTALNKLMEELNISDDQEKSRVLQGALKLPKDWNFSDIDSEDPNKRTAAKTQLVKAIYKYQQSPGLTADGIINNGKATYNRLKQDAQGRY</sequence>
<keyword evidence="3" id="KW-1185">Reference proteome</keyword>
<evidence type="ECO:0000256" key="1">
    <source>
        <dbReference type="SAM" id="Phobius"/>
    </source>
</evidence>
<evidence type="ECO:0000313" key="3">
    <source>
        <dbReference type="Proteomes" id="UP001212499"/>
    </source>
</evidence>
<name>A0ABT5AS43_9CYAN</name>
<keyword evidence="1" id="KW-0472">Membrane</keyword>
<organism evidence="2 3">
    <name type="scientific">Anabaenopsis arnoldii</name>
    <dbReference type="NCBI Taxonomy" id="2152938"/>
    <lineage>
        <taxon>Bacteria</taxon>
        <taxon>Bacillati</taxon>
        <taxon>Cyanobacteriota</taxon>
        <taxon>Cyanophyceae</taxon>
        <taxon>Nostocales</taxon>
        <taxon>Nodulariaceae</taxon>
        <taxon>Anabaenopsis</taxon>
    </lineage>
</organism>
<keyword evidence="1" id="KW-1133">Transmembrane helix</keyword>
<gene>
    <name evidence="2" type="ORF">PN457_10750</name>
</gene>